<dbReference type="EMBL" id="QKWP01003549">
    <property type="protein sequence ID" value="RIB00841.1"/>
    <property type="molecule type" value="Genomic_DNA"/>
</dbReference>
<dbReference type="OrthoDB" id="2382571at2759"/>
<keyword evidence="2" id="KW-1185">Reference proteome</keyword>
<sequence>MHTKLKWQRENKHELYATLNKVKNLGTWCPFGPWKRQELCKEMAMKFLGPLSNIRRPDFLKMPDHPLGLELDIYYPQYRSSRYTT</sequence>
<dbReference type="Proteomes" id="UP000266673">
    <property type="component" value="Unassembled WGS sequence"/>
</dbReference>
<comment type="caution">
    <text evidence="1">The sequence shown here is derived from an EMBL/GenBank/DDBJ whole genome shotgun (WGS) entry which is preliminary data.</text>
</comment>
<name>A0A397TTU2_9GLOM</name>
<protein>
    <submittedName>
        <fullName evidence="1">Uncharacterized protein</fullName>
    </submittedName>
</protein>
<evidence type="ECO:0000313" key="2">
    <source>
        <dbReference type="Proteomes" id="UP000266673"/>
    </source>
</evidence>
<reference evidence="1 2" key="1">
    <citation type="submission" date="2018-06" db="EMBL/GenBank/DDBJ databases">
        <title>Comparative genomics reveals the genomic features of Rhizophagus irregularis, R. cerebriforme, R. diaphanum and Gigaspora rosea, and their symbiotic lifestyle signature.</title>
        <authorList>
            <person name="Morin E."/>
            <person name="San Clemente H."/>
            <person name="Chen E.C.H."/>
            <person name="De La Providencia I."/>
            <person name="Hainaut M."/>
            <person name="Kuo A."/>
            <person name="Kohler A."/>
            <person name="Murat C."/>
            <person name="Tang N."/>
            <person name="Roy S."/>
            <person name="Loubradou J."/>
            <person name="Henrissat B."/>
            <person name="Grigoriev I.V."/>
            <person name="Corradi N."/>
            <person name="Roux C."/>
            <person name="Martin F.M."/>
        </authorList>
    </citation>
    <scope>NUCLEOTIDE SEQUENCE [LARGE SCALE GENOMIC DNA]</scope>
    <source>
        <strain evidence="1 2">DAOM 194757</strain>
    </source>
</reference>
<accession>A0A397TTU2</accession>
<dbReference type="AlphaFoldDB" id="A0A397TTU2"/>
<gene>
    <name evidence="1" type="ORF">C2G38_2128995</name>
</gene>
<proteinExistence type="predicted"/>
<organism evidence="1 2">
    <name type="scientific">Gigaspora rosea</name>
    <dbReference type="NCBI Taxonomy" id="44941"/>
    <lineage>
        <taxon>Eukaryota</taxon>
        <taxon>Fungi</taxon>
        <taxon>Fungi incertae sedis</taxon>
        <taxon>Mucoromycota</taxon>
        <taxon>Glomeromycotina</taxon>
        <taxon>Glomeromycetes</taxon>
        <taxon>Diversisporales</taxon>
        <taxon>Gigasporaceae</taxon>
        <taxon>Gigaspora</taxon>
    </lineage>
</organism>
<evidence type="ECO:0000313" key="1">
    <source>
        <dbReference type="EMBL" id="RIB00841.1"/>
    </source>
</evidence>